<evidence type="ECO:0000313" key="3">
    <source>
        <dbReference type="Proteomes" id="UP000007646"/>
    </source>
</evidence>
<dbReference type="HOGENOM" id="CLU_163737_0_0_1"/>
<dbReference type="OMA" id="CQSNAFM"/>
<evidence type="ECO:0000313" key="2">
    <source>
        <dbReference type="Ensembl" id="ENSLAFP00000017082.2"/>
    </source>
</evidence>
<gene>
    <name evidence="2" type="primary">TMEM141</name>
</gene>
<dbReference type="eggNOG" id="ENOG502SFAD">
    <property type="taxonomic scope" value="Eukaryota"/>
</dbReference>
<evidence type="ECO:0000256" key="1">
    <source>
        <dbReference type="SAM" id="Phobius"/>
    </source>
</evidence>
<dbReference type="InParanoid" id="G3TP21"/>
<protein>
    <submittedName>
        <fullName evidence="2">Transmembrane protein 141</fullName>
    </submittedName>
</protein>
<dbReference type="PANTHER" id="PTHR47229">
    <property type="entry name" value="TRANSMEMBRANE PROTEIN 141"/>
    <property type="match status" value="1"/>
</dbReference>
<dbReference type="KEGG" id="lav:100674124"/>
<name>G3TP21_LOXAF</name>
<dbReference type="FunCoup" id="G3TP21">
    <property type="interactions" value="4"/>
</dbReference>
<dbReference type="STRING" id="9785.ENSLAFP00000017082"/>
<organism evidence="2 3">
    <name type="scientific">Loxodonta africana</name>
    <name type="common">African elephant</name>
    <dbReference type="NCBI Taxonomy" id="9785"/>
    <lineage>
        <taxon>Eukaryota</taxon>
        <taxon>Metazoa</taxon>
        <taxon>Chordata</taxon>
        <taxon>Craniata</taxon>
        <taxon>Vertebrata</taxon>
        <taxon>Euteleostomi</taxon>
        <taxon>Mammalia</taxon>
        <taxon>Eutheria</taxon>
        <taxon>Afrotheria</taxon>
        <taxon>Proboscidea</taxon>
        <taxon>Elephantidae</taxon>
        <taxon>Loxodonta</taxon>
    </lineage>
</organism>
<dbReference type="InterPro" id="IPR026788">
    <property type="entry name" value="Tmem141"/>
</dbReference>
<dbReference type="InterPro" id="IPR038259">
    <property type="entry name" value="Tmem141_sf"/>
</dbReference>
<dbReference type="OrthoDB" id="10056589at2759"/>
<feature type="transmembrane region" description="Helical" evidence="1">
    <location>
        <begin position="30"/>
        <end position="48"/>
    </location>
</feature>
<dbReference type="Ensembl" id="ENSLAFT00000022477.2">
    <property type="protein sequence ID" value="ENSLAFP00000017082.2"/>
    <property type="gene ID" value="ENSLAFG00000022412.2"/>
</dbReference>
<dbReference type="Gene3D" id="1.10.3350.20">
    <property type="entry name" value="Tmem141 protein family"/>
    <property type="match status" value="1"/>
</dbReference>
<accession>G3TP21</accession>
<dbReference type="GeneTree" id="ENSGT00940000153116"/>
<keyword evidence="1" id="KW-0472">Membrane</keyword>
<keyword evidence="3" id="KW-1185">Reference proteome</keyword>
<reference evidence="2 3" key="1">
    <citation type="submission" date="2009-06" db="EMBL/GenBank/DDBJ databases">
        <title>The Genome Sequence of Loxodonta africana (African elephant).</title>
        <authorList>
            <person name="Di Palma F."/>
            <person name="Heiman D."/>
            <person name="Young S."/>
            <person name="Johnson J."/>
            <person name="Lander E.S."/>
            <person name="Lindblad-Toh K."/>
        </authorList>
    </citation>
    <scope>NUCLEOTIDE SEQUENCE [LARGE SCALE GENOMIC DNA]</scope>
    <source>
        <strain evidence="2 3">Isolate ISIS603380</strain>
    </source>
</reference>
<dbReference type="CTD" id="85014"/>
<dbReference type="GeneID" id="100674124"/>
<dbReference type="Proteomes" id="UP000007646">
    <property type="component" value="Unassembled WGS sequence"/>
</dbReference>
<proteinExistence type="predicted"/>
<dbReference type="RefSeq" id="XP_010600538.1">
    <property type="nucleotide sequence ID" value="XM_010602236.3"/>
</dbReference>
<dbReference type="AlphaFoldDB" id="G3TP21"/>
<feature type="transmembrane region" description="Helical" evidence="1">
    <location>
        <begin position="60"/>
        <end position="78"/>
    </location>
</feature>
<keyword evidence="1" id="KW-0812">Transmembrane</keyword>
<reference evidence="2" key="3">
    <citation type="submission" date="2025-09" db="UniProtKB">
        <authorList>
            <consortium name="Ensembl"/>
        </authorList>
    </citation>
    <scope>IDENTIFICATION</scope>
    <source>
        <strain evidence="2">Isolate ISIS603380</strain>
    </source>
</reference>
<sequence length="108" mass="11525">MVTLGLSRVDDAVAAKHPGLGEYAVCQSKAFVKGVLTFVTGTGAAFGLQMLIHRKFACPLRWTVLVAVVTGSVASYGVTRVETQKCSNLWLFLETGQLPKDAGTDQHS</sequence>
<reference evidence="2" key="2">
    <citation type="submission" date="2025-08" db="UniProtKB">
        <authorList>
            <consortium name="Ensembl"/>
        </authorList>
    </citation>
    <scope>IDENTIFICATION</scope>
    <source>
        <strain evidence="2">Isolate ISIS603380</strain>
    </source>
</reference>
<keyword evidence="1" id="KW-1133">Transmembrane helix</keyword>
<dbReference type="PANTHER" id="PTHR47229:SF1">
    <property type="entry name" value="TRANSMEMBRANE PROTEIN 141"/>
    <property type="match status" value="1"/>
</dbReference>
<dbReference type="Pfam" id="PF15110">
    <property type="entry name" value="TMEM141"/>
    <property type="match status" value="1"/>
</dbReference>